<accession>A0A426XZ61</accession>
<feature type="region of interest" description="Disordered" evidence="1">
    <location>
        <begin position="21"/>
        <end position="75"/>
    </location>
</feature>
<evidence type="ECO:0000313" key="3">
    <source>
        <dbReference type="Proteomes" id="UP000287651"/>
    </source>
</evidence>
<dbReference type="EMBL" id="AMZH03016328">
    <property type="protein sequence ID" value="RRT44670.1"/>
    <property type="molecule type" value="Genomic_DNA"/>
</dbReference>
<organism evidence="2 3">
    <name type="scientific">Ensete ventricosum</name>
    <name type="common">Abyssinian banana</name>
    <name type="synonym">Musa ensete</name>
    <dbReference type="NCBI Taxonomy" id="4639"/>
    <lineage>
        <taxon>Eukaryota</taxon>
        <taxon>Viridiplantae</taxon>
        <taxon>Streptophyta</taxon>
        <taxon>Embryophyta</taxon>
        <taxon>Tracheophyta</taxon>
        <taxon>Spermatophyta</taxon>
        <taxon>Magnoliopsida</taxon>
        <taxon>Liliopsida</taxon>
        <taxon>Zingiberales</taxon>
        <taxon>Musaceae</taxon>
        <taxon>Ensete</taxon>
    </lineage>
</organism>
<protein>
    <submittedName>
        <fullName evidence="2">Uncharacterized protein</fullName>
    </submittedName>
</protein>
<sequence length="75" mass="8126">MLPLRFPNSGIRAKPLTAWRSQGRPTAWRPQGAIASRGDGADHKGGRPLAGRQPIGKGSRRLRKGTNDTVRVKEG</sequence>
<evidence type="ECO:0000313" key="2">
    <source>
        <dbReference type="EMBL" id="RRT44670.1"/>
    </source>
</evidence>
<reference evidence="2 3" key="1">
    <citation type="journal article" date="2014" name="Agronomy (Basel)">
        <title>A Draft Genome Sequence for Ensete ventricosum, the Drought-Tolerant Tree Against Hunger.</title>
        <authorList>
            <person name="Harrison J."/>
            <person name="Moore K.A."/>
            <person name="Paszkiewicz K."/>
            <person name="Jones T."/>
            <person name="Grant M."/>
            <person name="Ambacheew D."/>
            <person name="Muzemil S."/>
            <person name="Studholme D.J."/>
        </authorList>
    </citation>
    <scope>NUCLEOTIDE SEQUENCE [LARGE SCALE GENOMIC DNA]</scope>
</reference>
<dbReference type="Proteomes" id="UP000287651">
    <property type="component" value="Unassembled WGS sequence"/>
</dbReference>
<gene>
    <name evidence="2" type="ORF">B296_00048566</name>
</gene>
<proteinExistence type="predicted"/>
<evidence type="ECO:0000256" key="1">
    <source>
        <dbReference type="SAM" id="MobiDB-lite"/>
    </source>
</evidence>
<name>A0A426XZ61_ENSVE</name>
<comment type="caution">
    <text evidence="2">The sequence shown here is derived from an EMBL/GenBank/DDBJ whole genome shotgun (WGS) entry which is preliminary data.</text>
</comment>
<dbReference type="AlphaFoldDB" id="A0A426XZ61"/>